<evidence type="ECO:0000313" key="10">
    <source>
        <dbReference type="Proteomes" id="UP000297872"/>
    </source>
</evidence>
<dbReference type="RefSeq" id="WP_134842998.1">
    <property type="nucleotide sequence ID" value="NZ_SGVY01000009.1"/>
</dbReference>
<evidence type="ECO:0000256" key="5">
    <source>
        <dbReference type="ARBA" id="ARBA00023237"/>
    </source>
</evidence>
<evidence type="ECO:0000259" key="7">
    <source>
        <dbReference type="Pfam" id="PF07980"/>
    </source>
</evidence>
<reference evidence="9 10" key="1">
    <citation type="submission" date="2019-02" db="EMBL/GenBank/DDBJ databases">
        <title>Draft Genome Sequence of the Prevotella sp. BCRC 81118, Isolated from Human Feces.</title>
        <authorList>
            <person name="Huang C.-H."/>
        </authorList>
    </citation>
    <scope>NUCLEOTIDE SEQUENCE [LARGE SCALE GENOMIC DNA]</scope>
    <source>
        <strain evidence="9 10">BCRC 81118</strain>
    </source>
</reference>
<name>A0A4Y8VR48_9BACT</name>
<dbReference type="InterPro" id="IPR033985">
    <property type="entry name" value="SusD-like_N"/>
</dbReference>
<dbReference type="Pfam" id="PF14322">
    <property type="entry name" value="SusD-like_3"/>
    <property type="match status" value="1"/>
</dbReference>
<evidence type="ECO:0000256" key="4">
    <source>
        <dbReference type="ARBA" id="ARBA00023136"/>
    </source>
</evidence>
<comment type="subcellular location">
    <subcellularLocation>
        <location evidence="1">Cell outer membrane</location>
    </subcellularLocation>
</comment>
<dbReference type="SUPFAM" id="SSF48452">
    <property type="entry name" value="TPR-like"/>
    <property type="match status" value="1"/>
</dbReference>
<feature type="signal peptide" evidence="6">
    <location>
        <begin position="1"/>
        <end position="26"/>
    </location>
</feature>
<keyword evidence="10" id="KW-1185">Reference proteome</keyword>
<dbReference type="PROSITE" id="PS51257">
    <property type="entry name" value="PROKAR_LIPOPROTEIN"/>
    <property type="match status" value="1"/>
</dbReference>
<evidence type="ECO:0000256" key="1">
    <source>
        <dbReference type="ARBA" id="ARBA00004442"/>
    </source>
</evidence>
<dbReference type="EMBL" id="SGVY01000009">
    <property type="protein sequence ID" value="TFH82925.1"/>
    <property type="molecule type" value="Genomic_DNA"/>
</dbReference>
<sequence length="608" mass="69732">MKNKINNIVKSLAVATLGMLSLSSCNDFLTIYPTDKTIGENFWQTKDDVTQVVTGAYTAMINGGIIERMIMWGDYRSDELKKHPSLKNTTLDDISKGDLYPSSGYNSWACFYNVINTCNIVLAHAPEVMEKDPEFTEGDYQTARAQMLGLRALCHFYLVRAFRDVPYVTKAYENTDDMKLDGQLAPDSTLQLCIEDLKEAEKGCYNYGIFGEDDWRTTGFLSKDAINAILADVYLWRASLWSGTDAAKSKEYYQACIDHADKVITSHLNYFEANIKGTSQESVYRNSRQQYYLYKGLWADYYNFVKGNSSESVLELQFDGEKNSNTMLCKSYFKWEKQESGYGMMVGTSTVGGAIGDNPSPATKSASTANYFQSENDYRFYNSSYGVNDDNYSSYEVKKMVNKENAIYDIPTRKKGSIYIQPLRDFDRFDQNWIIYRITDVMLMKAEAQIQLAGTETNKLKNPFALIQAVNQRSISTTALKDTLVYQDNYNKADKMEMLCLQERGRELCYEGKRWFDLVRYCYRHMTGVDPTKTLYEIDPNGSNLPSIANKSNTFKDILATKYSTNLYKFKNEGHLYWPILNNETKTNKLIHQNPVWVETQSSERTEE</sequence>
<evidence type="ECO:0000256" key="2">
    <source>
        <dbReference type="ARBA" id="ARBA00006275"/>
    </source>
</evidence>
<dbReference type="GeneID" id="302994674"/>
<evidence type="ECO:0000259" key="8">
    <source>
        <dbReference type="Pfam" id="PF14322"/>
    </source>
</evidence>
<keyword evidence="3 6" id="KW-0732">Signal</keyword>
<gene>
    <name evidence="9" type="ORF">EXN75_05110</name>
</gene>
<comment type="similarity">
    <text evidence="2">Belongs to the SusD family.</text>
</comment>
<dbReference type="Pfam" id="PF07980">
    <property type="entry name" value="SusD_RagB"/>
    <property type="match status" value="1"/>
</dbReference>
<evidence type="ECO:0000256" key="3">
    <source>
        <dbReference type="ARBA" id="ARBA00022729"/>
    </source>
</evidence>
<dbReference type="OrthoDB" id="1016139at2"/>
<organism evidence="9 10">
    <name type="scientific">Segatella hominis</name>
    <dbReference type="NCBI Taxonomy" id="2518605"/>
    <lineage>
        <taxon>Bacteria</taxon>
        <taxon>Pseudomonadati</taxon>
        <taxon>Bacteroidota</taxon>
        <taxon>Bacteroidia</taxon>
        <taxon>Bacteroidales</taxon>
        <taxon>Prevotellaceae</taxon>
        <taxon>Segatella</taxon>
    </lineage>
</organism>
<dbReference type="Gene3D" id="1.25.40.390">
    <property type="match status" value="1"/>
</dbReference>
<dbReference type="InterPro" id="IPR012944">
    <property type="entry name" value="SusD_RagB_dom"/>
</dbReference>
<feature type="domain" description="RagB/SusD" evidence="7">
    <location>
        <begin position="357"/>
        <end position="597"/>
    </location>
</feature>
<dbReference type="Proteomes" id="UP000297872">
    <property type="component" value="Unassembled WGS sequence"/>
</dbReference>
<protein>
    <submittedName>
        <fullName evidence="9">RagB/SusD family nutrient uptake outer membrane protein</fullName>
    </submittedName>
</protein>
<feature type="chain" id="PRO_5021418719" evidence="6">
    <location>
        <begin position="27"/>
        <end position="608"/>
    </location>
</feature>
<keyword evidence="4" id="KW-0472">Membrane</keyword>
<accession>A0A4Y8VR48</accession>
<feature type="domain" description="SusD-like N-terminal" evidence="8">
    <location>
        <begin position="43"/>
        <end position="181"/>
    </location>
</feature>
<evidence type="ECO:0000313" key="9">
    <source>
        <dbReference type="EMBL" id="TFH82925.1"/>
    </source>
</evidence>
<dbReference type="InterPro" id="IPR011990">
    <property type="entry name" value="TPR-like_helical_dom_sf"/>
</dbReference>
<evidence type="ECO:0000256" key="6">
    <source>
        <dbReference type="SAM" id="SignalP"/>
    </source>
</evidence>
<dbReference type="AlphaFoldDB" id="A0A4Y8VR48"/>
<proteinExistence type="inferred from homology"/>
<dbReference type="GO" id="GO:0009279">
    <property type="term" value="C:cell outer membrane"/>
    <property type="evidence" value="ECO:0007669"/>
    <property type="project" value="UniProtKB-SubCell"/>
</dbReference>
<comment type="caution">
    <text evidence="9">The sequence shown here is derived from an EMBL/GenBank/DDBJ whole genome shotgun (WGS) entry which is preliminary data.</text>
</comment>
<keyword evidence="5" id="KW-0998">Cell outer membrane</keyword>